<feature type="transmembrane region" description="Helical" evidence="6">
    <location>
        <begin position="292"/>
        <end position="315"/>
    </location>
</feature>
<evidence type="ECO:0000313" key="8">
    <source>
        <dbReference type="EMBL" id="MCU0104386.1"/>
    </source>
</evidence>
<feature type="domain" description="PhoU" evidence="7">
    <location>
        <begin position="355"/>
        <end position="439"/>
    </location>
</feature>
<dbReference type="InterPro" id="IPR003841">
    <property type="entry name" value="Na/Pi_transpt"/>
</dbReference>
<dbReference type="InterPro" id="IPR038078">
    <property type="entry name" value="PhoU-like_sf"/>
</dbReference>
<keyword evidence="9" id="KW-1185">Reference proteome</keyword>
<keyword evidence="2" id="KW-1003">Cell membrane</keyword>
<gene>
    <name evidence="8" type="ORF">N7603_01795</name>
</gene>
<protein>
    <submittedName>
        <fullName evidence="8">Na/Pi cotransporter family protein</fullName>
    </submittedName>
</protein>
<evidence type="ECO:0000256" key="4">
    <source>
        <dbReference type="ARBA" id="ARBA00022989"/>
    </source>
</evidence>
<name>A0ABT2PVD2_9MOLU</name>
<feature type="transmembrane region" description="Helical" evidence="6">
    <location>
        <begin position="100"/>
        <end position="121"/>
    </location>
</feature>
<comment type="caution">
    <text evidence="8">The sequence shown here is derived from an EMBL/GenBank/DDBJ whole genome shotgun (WGS) entry which is preliminary data.</text>
</comment>
<dbReference type="PANTHER" id="PTHR10010">
    <property type="entry name" value="SOLUTE CARRIER FAMILY 34 SODIUM PHOSPHATE , MEMBER 2-RELATED"/>
    <property type="match status" value="1"/>
</dbReference>
<feature type="transmembrane region" description="Helical" evidence="6">
    <location>
        <begin position="251"/>
        <end position="272"/>
    </location>
</feature>
<feature type="transmembrane region" description="Helical" evidence="6">
    <location>
        <begin position="127"/>
        <end position="145"/>
    </location>
</feature>
<accession>A0ABT2PVD2</accession>
<comment type="subcellular location">
    <subcellularLocation>
        <location evidence="1">Cell membrane</location>
        <topology evidence="1">Multi-pass membrane protein</topology>
    </subcellularLocation>
</comment>
<sequence>MTENILYILGGVAIFLYGIELMGDGLKKTAGNKIRSVIEKTTNTPLKGILVGILLTGLLQSSSGVTVLVIGLVGAGLMTLKQAVGVVFGANIGTTITSILIGLPIADYALLFIFVGVIMIFFFKKPLIRNLGGTILGFGLVFFGLDTMEIGLKPIVATEQVSDLFLLFSDTSNNFFWFFGVTFGTLFTAFIQSSSASIGIIQKLYHMNVESGVVTFTLWGALPMILGSNIGTTITGFLASINGTLESKRVAVIHILFNLIGTAFFLILLYPYHEVVLWIETTFLEPYSMGTLAIAHVLMNVVTTLLLFWFIDALIKLAHVIIKDKPYNDELEVIFSESLLQETPSLALFYVKKGINKMGQITKDYFLIAKRYSFTNEPDTIERATEIENTLDDYDKRLHDYMIRLVRNNALSEKDSNRLSRDLDTIRDFERIGDHLTNLVGFFKNRYEENQTLSKGGEEDLRHYYRVLEEMFDATLASFIYNDIEKAKLAIEYENLTDKLEEKFRLNYVERLKAGELNFTSKTNYVEILSNMERIGDHLKNIAENIINPLRVPRLDTEDNPLE</sequence>
<dbReference type="NCBIfam" id="NF037997">
    <property type="entry name" value="Na_Pi_symport"/>
    <property type="match status" value="1"/>
</dbReference>
<evidence type="ECO:0000259" key="7">
    <source>
        <dbReference type="Pfam" id="PF01895"/>
    </source>
</evidence>
<proteinExistence type="predicted"/>
<dbReference type="Proteomes" id="UP001209076">
    <property type="component" value="Unassembled WGS sequence"/>
</dbReference>
<dbReference type="EMBL" id="JAOEGN010000002">
    <property type="protein sequence ID" value="MCU0104386.1"/>
    <property type="molecule type" value="Genomic_DNA"/>
</dbReference>
<dbReference type="InterPro" id="IPR026022">
    <property type="entry name" value="PhoU_dom"/>
</dbReference>
<dbReference type="Gene3D" id="1.20.58.220">
    <property type="entry name" value="Phosphate transport system protein phou homolog 2, domain 2"/>
    <property type="match status" value="1"/>
</dbReference>
<keyword evidence="4 6" id="KW-1133">Transmembrane helix</keyword>
<evidence type="ECO:0000256" key="5">
    <source>
        <dbReference type="ARBA" id="ARBA00023136"/>
    </source>
</evidence>
<evidence type="ECO:0000313" key="9">
    <source>
        <dbReference type="Proteomes" id="UP001209076"/>
    </source>
</evidence>
<feature type="transmembrane region" description="Helical" evidence="6">
    <location>
        <begin position="6"/>
        <end position="23"/>
    </location>
</feature>
<evidence type="ECO:0000256" key="1">
    <source>
        <dbReference type="ARBA" id="ARBA00004651"/>
    </source>
</evidence>
<reference evidence="9" key="1">
    <citation type="submission" date="2023-07" db="EMBL/GenBank/DDBJ databases">
        <title>Novel Mycoplasma species identified in domestic and wild animals.</title>
        <authorList>
            <person name="Volokhov D.V."/>
            <person name="Furtak V.A."/>
            <person name="Zagorodnyaya T.A."/>
        </authorList>
    </citation>
    <scope>NUCLEOTIDE SEQUENCE [LARGE SCALE GENOMIC DNA]</scope>
    <source>
        <strain evidence="9">92-19</strain>
    </source>
</reference>
<feature type="domain" description="PhoU" evidence="7">
    <location>
        <begin position="463"/>
        <end position="546"/>
    </location>
</feature>
<dbReference type="Pfam" id="PF01895">
    <property type="entry name" value="PhoU"/>
    <property type="match status" value="2"/>
</dbReference>
<evidence type="ECO:0000256" key="3">
    <source>
        <dbReference type="ARBA" id="ARBA00022692"/>
    </source>
</evidence>
<keyword evidence="3 6" id="KW-0812">Transmembrane</keyword>
<dbReference type="RefSeq" id="WP_262095611.1">
    <property type="nucleotide sequence ID" value="NZ_JAOEGN010000002.1"/>
</dbReference>
<feature type="transmembrane region" description="Helical" evidence="6">
    <location>
        <begin position="175"/>
        <end position="201"/>
    </location>
</feature>
<evidence type="ECO:0000256" key="6">
    <source>
        <dbReference type="SAM" id="Phobius"/>
    </source>
</evidence>
<keyword evidence="5 6" id="KW-0472">Membrane</keyword>
<feature type="transmembrane region" description="Helical" evidence="6">
    <location>
        <begin position="213"/>
        <end position="239"/>
    </location>
</feature>
<feature type="transmembrane region" description="Helical" evidence="6">
    <location>
        <begin position="44"/>
        <end position="61"/>
    </location>
</feature>
<evidence type="ECO:0000256" key="2">
    <source>
        <dbReference type="ARBA" id="ARBA00022475"/>
    </source>
</evidence>
<dbReference type="Pfam" id="PF02690">
    <property type="entry name" value="Na_Pi_cotrans"/>
    <property type="match status" value="2"/>
</dbReference>
<dbReference type="SUPFAM" id="SSF109755">
    <property type="entry name" value="PhoU-like"/>
    <property type="match status" value="1"/>
</dbReference>
<dbReference type="PANTHER" id="PTHR10010:SF46">
    <property type="entry name" value="SODIUM-DEPENDENT PHOSPHATE TRANSPORT PROTEIN 2B"/>
    <property type="match status" value="1"/>
</dbReference>
<organism evidence="8 9">
    <name type="scientific">Paracholeplasma vituli</name>
    <dbReference type="NCBI Taxonomy" id="69473"/>
    <lineage>
        <taxon>Bacteria</taxon>
        <taxon>Bacillati</taxon>
        <taxon>Mycoplasmatota</taxon>
        <taxon>Mollicutes</taxon>
        <taxon>Acholeplasmatales</taxon>
        <taxon>Acholeplasmataceae</taxon>
        <taxon>Paracholeplasma</taxon>
    </lineage>
</organism>